<proteinExistence type="predicted"/>
<protein>
    <submittedName>
        <fullName evidence="2">Uncharacterized protein</fullName>
    </submittedName>
</protein>
<dbReference type="Proteomes" id="UP000314294">
    <property type="component" value="Unassembled WGS sequence"/>
</dbReference>
<keyword evidence="3" id="KW-1185">Reference proteome</keyword>
<dbReference type="EMBL" id="SRLO01000940">
    <property type="protein sequence ID" value="TNN43880.1"/>
    <property type="molecule type" value="Genomic_DNA"/>
</dbReference>
<feature type="compositionally biased region" description="Basic and acidic residues" evidence="1">
    <location>
        <begin position="11"/>
        <end position="21"/>
    </location>
</feature>
<comment type="caution">
    <text evidence="2">The sequence shown here is derived from an EMBL/GenBank/DDBJ whole genome shotgun (WGS) entry which is preliminary data.</text>
</comment>
<gene>
    <name evidence="2" type="ORF">EYF80_045934</name>
</gene>
<evidence type="ECO:0000256" key="1">
    <source>
        <dbReference type="SAM" id="MobiDB-lite"/>
    </source>
</evidence>
<organism evidence="2 3">
    <name type="scientific">Liparis tanakae</name>
    <name type="common">Tanaka's snailfish</name>
    <dbReference type="NCBI Taxonomy" id="230148"/>
    <lineage>
        <taxon>Eukaryota</taxon>
        <taxon>Metazoa</taxon>
        <taxon>Chordata</taxon>
        <taxon>Craniata</taxon>
        <taxon>Vertebrata</taxon>
        <taxon>Euteleostomi</taxon>
        <taxon>Actinopterygii</taxon>
        <taxon>Neopterygii</taxon>
        <taxon>Teleostei</taxon>
        <taxon>Neoteleostei</taxon>
        <taxon>Acanthomorphata</taxon>
        <taxon>Eupercaria</taxon>
        <taxon>Perciformes</taxon>
        <taxon>Cottioidei</taxon>
        <taxon>Cottales</taxon>
        <taxon>Liparidae</taxon>
        <taxon>Liparis</taxon>
    </lineage>
</organism>
<reference evidence="2 3" key="1">
    <citation type="submission" date="2019-03" db="EMBL/GenBank/DDBJ databases">
        <title>First draft genome of Liparis tanakae, snailfish: a comprehensive survey of snailfish specific genes.</title>
        <authorList>
            <person name="Kim W."/>
            <person name="Song I."/>
            <person name="Jeong J.-H."/>
            <person name="Kim D."/>
            <person name="Kim S."/>
            <person name="Ryu S."/>
            <person name="Song J.Y."/>
            <person name="Lee S.K."/>
        </authorList>
    </citation>
    <scope>NUCLEOTIDE SEQUENCE [LARGE SCALE GENOMIC DNA]</scope>
    <source>
        <tissue evidence="2">Muscle</tissue>
    </source>
</reference>
<feature type="region of interest" description="Disordered" evidence="1">
    <location>
        <begin position="10"/>
        <end position="38"/>
    </location>
</feature>
<accession>A0A4Z2FSM4</accession>
<evidence type="ECO:0000313" key="3">
    <source>
        <dbReference type="Proteomes" id="UP000314294"/>
    </source>
</evidence>
<evidence type="ECO:0000313" key="2">
    <source>
        <dbReference type="EMBL" id="TNN43880.1"/>
    </source>
</evidence>
<dbReference type="AlphaFoldDB" id="A0A4Z2FSM4"/>
<name>A0A4Z2FSM4_9TELE</name>
<sequence>MVSPIGVAVTVEDRTGMERRGGGSTAATPLHTAGKGRRSRLDAAPFLAQVEKPLSCPPLIELSGRVDARRASGGGGVTGILGGLVGVRGQFSTPSLALCAGGARRATLSQQDDLTHL</sequence>